<dbReference type="AlphaFoldDB" id="A0A8T2QBS8"/>
<gene>
    <name evidence="1" type="ORF">KP509_36G028500</name>
</gene>
<organism evidence="1 2">
    <name type="scientific">Ceratopteris richardii</name>
    <name type="common">Triangle waterfern</name>
    <dbReference type="NCBI Taxonomy" id="49495"/>
    <lineage>
        <taxon>Eukaryota</taxon>
        <taxon>Viridiplantae</taxon>
        <taxon>Streptophyta</taxon>
        <taxon>Embryophyta</taxon>
        <taxon>Tracheophyta</taxon>
        <taxon>Polypodiopsida</taxon>
        <taxon>Polypodiidae</taxon>
        <taxon>Polypodiales</taxon>
        <taxon>Pteridineae</taxon>
        <taxon>Pteridaceae</taxon>
        <taxon>Parkerioideae</taxon>
        <taxon>Ceratopteris</taxon>
    </lineage>
</organism>
<protein>
    <submittedName>
        <fullName evidence="1">Uncharacterized protein</fullName>
    </submittedName>
</protein>
<reference evidence="1" key="1">
    <citation type="submission" date="2021-08" db="EMBL/GenBank/DDBJ databases">
        <title>WGS assembly of Ceratopteris richardii.</title>
        <authorList>
            <person name="Marchant D.B."/>
            <person name="Chen G."/>
            <person name="Jenkins J."/>
            <person name="Shu S."/>
            <person name="Leebens-Mack J."/>
            <person name="Grimwood J."/>
            <person name="Schmutz J."/>
            <person name="Soltis P."/>
            <person name="Soltis D."/>
            <person name="Chen Z.-H."/>
        </authorList>
    </citation>
    <scope>NUCLEOTIDE SEQUENCE</scope>
    <source>
        <strain evidence="1">Whitten #5841</strain>
        <tissue evidence="1">Leaf</tissue>
    </source>
</reference>
<evidence type="ECO:0000313" key="2">
    <source>
        <dbReference type="Proteomes" id="UP000825935"/>
    </source>
</evidence>
<sequence>MCERERESCGTEVREGAMRRRTNGDRLAGSGILQAAKKALDKVLRLIFKIWCSLHRSVPFVAVPSYSFETWKKWLYKGLVTYFIYPYAHKLGSGIMQAVRKALDKVLRLIFEI</sequence>
<comment type="caution">
    <text evidence="1">The sequence shown here is derived from an EMBL/GenBank/DDBJ whole genome shotgun (WGS) entry which is preliminary data.</text>
</comment>
<accession>A0A8T2QBS8</accession>
<dbReference type="Proteomes" id="UP000825935">
    <property type="component" value="Chromosome 36"/>
</dbReference>
<keyword evidence="2" id="KW-1185">Reference proteome</keyword>
<dbReference type="EMBL" id="CM035441">
    <property type="protein sequence ID" value="KAH7281068.1"/>
    <property type="molecule type" value="Genomic_DNA"/>
</dbReference>
<name>A0A8T2QBS8_CERRI</name>
<proteinExistence type="predicted"/>
<evidence type="ECO:0000313" key="1">
    <source>
        <dbReference type="EMBL" id="KAH7281068.1"/>
    </source>
</evidence>